<dbReference type="AlphaFoldDB" id="A0A1X7US48"/>
<reference evidence="1" key="1">
    <citation type="submission" date="2017-05" db="UniProtKB">
        <authorList>
            <consortium name="EnsemblMetazoa"/>
        </authorList>
    </citation>
    <scope>IDENTIFICATION</scope>
</reference>
<sequence>MYLNSGEKTKRAFLTYQTLQESYSVCLPNLYILRDLFCCRRHSNKKEDIS</sequence>
<accession>A0A1X7US48</accession>
<proteinExistence type="predicted"/>
<evidence type="ECO:0000313" key="1">
    <source>
        <dbReference type="EnsemblMetazoa" id="Aqu2.1.30344_001"/>
    </source>
</evidence>
<name>A0A1X7US48_AMPQE</name>
<dbReference type="InParanoid" id="A0A1X7US48"/>
<dbReference type="EnsemblMetazoa" id="Aqu2.1.30344_001">
    <property type="protein sequence ID" value="Aqu2.1.30344_001"/>
    <property type="gene ID" value="Aqu2.1.30344"/>
</dbReference>
<organism evidence="1">
    <name type="scientific">Amphimedon queenslandica</name>
    <name type="common">Sponge</name>
    <dbReference type="NCBI Taxonomy" id="400682"/>
    <lineage>
        <taxon>Eukaryota</taxon>
        <taxon>Metazoa</taxon>
        <taxon>Porifera</taxon>
        <taxon>Demospongiae</taxon>
        <taxon>Heteroscleromorpha</taxon>
        <taxon>Haplosclerida</taxon>
        <taxon>Niphatidae</taxon>
        <taxon>Amphimedon</taxon>
    </lineage>
</organism>
<protein>
    <submittedName>
        <fullName evidence="1">Uncharacterized protein</fullName>
    </submittedName>
</protein>